<gene>
    <name evidence="3" type="ORF">SAMN05445850_7935</name>
</gene>
<dbReference type="STRING" id="157910.SAMN05445850_7935"/>
<feature type="transmembrane region" description="Helical" evidence="2">
    <location>
        <begin position="62"/>
        <end position="79"/>
    </location>
</feature>
<organism evidence="3 4">
    <name type="scientific">Paraburkholderia tuberum</name>
    <dbReference type="NCBI Taxonomy" id="157910"/>
    <lineage>
        <taxon>Bacteria</taxon>
        <taxon>Pseudomonadati</taxon>
        <taxon>Pseudomonadota</taxon>
        <taxon>Betaproteobacteria</taxon>
        <taxon>Burkholderiales</taxon>
        <taxon>Burkholderiaceae</taxon>
        <taxon>Paraburkholderia</taxon>
    </lineage>
</organism>
<feature type="transmembrane region" description="Helical" evidence="2">
    <location>
        <begin position="30"/>
        <end position="50"/>
    </location>
</feature>
<reference evidence="4" key="1">
    <citation type="submission" date="2016-10" db="EMBL/GenBank/DDBJ databases">
        <authorList>
            <person name="Varghese N."/>
            <person name="Submissions S."/>
        </authorList>
    </citation>
    <scope>NUCLEOTIDE SEQUENCE [LARGE SCALE GENOMIC DNA]</scope>
    <source>
        <strain evidence="4">DUS833</strain>
    </source>
</reference>
<keyword evidence="2" id="KW-0812">Transmembrane</keyword>
<dbReference type="AlphaFoldDB" id="A0A1H1KHD4"/>
<feature type="compositionally biased region" description="Polar residues" evidence="1">
    <location>
        <begin position="1"/>
        <end position="17"/>
    </location>
</feature>
<dbReference type="Proteomes" id="UP000199365">
    <property type="component" value="Unassembled WGS sequence"/>
</dbReference>
<evidence type="ECO:0000313" key="3">
    <source>
        <dbReference type="EMBL" id="SDR61741.1"/>
    </source>
</evidence>
<evidence type="ECO:0000313" key="4">
    <source>
        <dbReference type="Proteomes" id="UP000199365"/>
    </source>
</evidence>
<evidence type="ECO:0000256" key="2">
    <source>
        <dbReference type="SAM" id="Phobius"/>
    </source>
</evidence>
<keyword evidence="2" id="KW-1133">Transmembrane helix</keyword>
<dbReference type="EMBL" id="FNKX01000004">
    <property type="protein sequence ID" value="SDR61741.1"/>
    <property type="molecule type" value="Genomic_DNA"/>
</dbReference>
<keyword evidence="2" id="KW-0472">Membrane</keyword>
<name>A0A1H1KHD4_9BURK</name>
<evidence type="ECO:0000256" key="1">
    <source>
        <dbReference type="SAM" id="MobiDB-lite"/>
    </source>
</evidence>
<protein>
    <submittedName>
        <fullName evidence="3">Uncharacterized protein</fullName>
    </submittedName>
</protein>
<accession>A0A1H1KHD4</accession>
<feature type="region of interest" description="Disordered" evidence="1">
    <location>
        <begin position="1"/>
        <end position="21"/>
    </location>
</feature>
<sequence>MKHRQGITSVSRGTTMKMSHRLRSRSAGPVWGLILGLFLMLIGIGLWIYAKSMQPGSRLDESLAMAAMLIGAFLAAYAGREIRKRDR</sequence>
<proteinExistence type="predicted"/>
<keyword evidence="4" id="KW-1185">Reference proteome</keyword>